<organism evidence="3 4">
    <name type="scientific">Janibacter terrae</name>
    <dbReference type="NCBI Taxonomy" id="103817"/>
    <lineage>
        <taxon>Bacteria</taxon>
        <taxon>Bacillati</taxon>
        <taxon>Actinomycetota</taxon>
        <taxon>Actinomycetes</taxon>
        <taxon>Micrococcales</taxon>
        <taxon>Intrasporangiaceae</taxon>
        <taxon>Janibacter</taxon>
    </lineage>
</organism>
<feature type="compositionally biased region" description="Pro residues" evidence="1">
    <location>
        <begin position="1"/>
        <end position="32"/>
    </location>
</feature>
<name>A0ABZ2FDJ7_9MICO</name>
<gene>
    <name evidence="3" type="ORF">N5P18_00555</name>
</gene>
<evidence type="ECO:0000256" key="1">
    <source>
        <dbReference type="SAM" id="MobiDB-lite"/>
    </source>
</evidence>
<proteinExistence type="predicted"/>
<evidence type="ECO:0000313" key="4">
    <source>
        <dbReference type="Proteomes" id="UP001381003"/>
    </source>
</evidence>
<keyword evidence="2" id="KW-1133">Transmembrane helix</keyword>
<keyword evidence="2" id="KW-0812">Transmembrane</keyword>
<sequence>MSTPPPPPGYGTLPPPPGGHGPPPPMPYPQGGPPRGGGSTRTLGIIALVAGIIALPASCCWFLGWIPALTAIACGGVGLTQLRHEPGSDAKPYLVSGLVLGLLALALVALWFFLGIASSLVDNQYY</sequence>
<keyword evidence="2" id="KW-0472">Membrane</keyword>
<reference evidence="3 4" key="1">
    <citation type="submission" date="2022-09" db="EMBL/GenBank/DDBJ databases">
        <title>Complete genome sequence of Janibacter terrae strain COS04-44, PCL-degrading bacteria isolated from oil spilled coast.</title>
        <authorList>
            <person name="Park H."/>
            <person name="Kim J.Y."/>
            <person name="An S.H."/>
            <person name="Lee C.M."/>
            <person name="Weon H.-Y."/>
        </authorList>
    </citation>
    <scope>NUCLEOTIDE SEQUENCE [LARGE SCALE GENOMIC DNA]</scope>
    <source>
        <strain evidence="3 4">COS04-44</strain>
    </source>
</reference>
<feature type="region of interest" description="Disordered" evidence="1">
    <location>
        <begin position="1"/>
        <end position="38"/>
    </location>
</feature>
<dbReference type="Proteomes" id="UP001381003">
    <property type="component" value="Chromosome"/>
</dbReference>
<dbReference type="EMBL" id="CP104874">
    <property type="protein sequence ID" value="WWF05398.1"/>
    <property type="molecule type" value="Genomic_DNA"/>
</dbReference>
<evidence type="ECO:0000313" key="3">
    <source>
        <dbReference type="EMBL" id="WWF05398.1"/>
    </source>
</evidence>
<keyword evidence="4" id="KW-1185">Reference proteome</keyword>
<dbReference type="RefSeq" id="WP_082807542.1">
    <property type="nucleotide sequence ID" value="NZ_CP104874.1"/>
</dbReference>
<feature type="transmembrane region" description="Helical" evidence="2">
    <location>
        <begin position="45"/>
        <end position="73"/>
    </location>
</feature>
<evidence type="ECO:0008006" key="5">
    <source>
        <dbReference type="Google" id="ProtNLM"/>
    </source>
</evidence>
<accession>A0ABZ2FDJ7</accession>
<protein>
    <recommendedName>
        <fullName evidence="5">DUF4190 domain-containing protein</fullName>
    </recommendedName>
</protein>
<evidence type="ECO:0000256" key="2">
    <source>
        <dbReference type="SAM" id="Phobius"/>
    </source>
</evidence>
<feature type="transmembrane region" description="Helical" evidence="2">
    <location>
        <begin position="93"/>
        <end position="114"/>
    </location>
</feature>